<feature type="compositionally biased region" description="Basic and acidic residues" evidence="1">
    <location>
        <begin position="313"/>
        <end position="323"/>
    </location>
</feature>
<dbReference type="AlphaFoldDB" id="A0A915EZG1"/>
<keyword evidence="2" id="KW-0472">Membrane</keyword>
<feature type="region of interest" description="Disordered" evidence="1">
    <location>
        <begin position="266"/>
        <end position="289"/>
    </location>
</feature>
<feature type="compositionally biased region" description="Pro residues" evidence="1">
    <location>
        <begin position="277"/>
        <end position="286"/>
    </location>
</feature>
<feature type="transmembrane region" description="Helical" evidence="2">
    <location>
        <begin position="28"/>
        <end position="56"/>
    </location>
</feature>
<evidence type="ECO:0000256" key="3">
    <source>
        <dbReference type="SAM" id="SignalP"/>
    </source>
</evidence>
<keyword evidence="2" id="KW-1133">Transmembrane helix</keyword>
<feature type="region of interest" description="Disordered" evidence="1">
    <location>
        <begin position="312"/>
        <end position="352"/>
    </location>
</feature>
<feature type="compositionally biased region" description="Polar residues" evidence="1">
    <location>
        <begin position="329"/>
        <end position="352"/>
    </location>
</feature>
<feature type="signal peptide" evidence="3">
    <location>
        <begin position="1"/>
        <end position="18"/>
    </location>
</feature>
<accession>A0A915EZG1</accession>
<evidence type="ECO:0000256" key="2">
    <source>
        <dbReference type="SAM" id="Phobius"/>
    </source>
</evidence>
<dbReference type="WBParaSite" id="maker-E.canG7_contigs_5872-snap-gene-0.21-mRNA-1">
    <property type="protein sequence ID" value="maker-E.canG7_contigs_5872-snap-gene-0.21-mRNA-1"/>
    <property type="gene ID" value="EcG7_05826"/>
</dbReference>
<proteinExistence type="predicted"/>
<reference evidence="5" key="1">
    <citation type="submission" date="2022-11" db="UniProtKB">
        <authorList>
            <consortium name="WormBaseParasite"/>
        </authorList>
    </citation>
    <scope>IDENTIFICATION</scope>
</reference>
<keyword evidence="4" id="KW-1185">Reference proteome</keyword>
<dbReference type="Proteomes" id="UP000887562">
    <property type="component" value="Unplaced"/>
</dbReference>
<protein>
    <submittedName>
        <fullName evidence="5">Membrane-associated protein</fullName>
    </submittedName>
</protein>
<name>A0A915EZG1_9CEST</name>
<feature type="chain" id="PRO_5037065622" evidence="3">
    <location>
        <begin position="19"/>
        <end position="522"/>
    </location>
</feature>
<keyword evidence="3" id="KW-0732">Signal</keyword>
<evidence type="ECO:0000256" key="1">
    <source>
        <dbReference type="SAM" id="MobiDB-lite"/>
    </source>
</evidence>
<evidence type="ECO:0000313" key="4">
    <source>
        <dbReference type="Proteomes" id="UP000887562"/>
    </source>
</evidence>
<keyword evidence="2" id="KW-0812">Transmembrane</keyword>
<evidence type="ECO:0000313" key="5">
    <source>
        <dbReference type="WBParaSite" id="maker-E.canG7_contigs_5872-snap-gene-0.21-mRNA-1"/>
    </source>
</evidence>
<sequence length="522" mass="57575">MVVPQLLCLLFSTTIARADDLDTSSMPTASIVGFAFCGLIASLLLISLFITCLMCYRMQLRDRRDKLLTTAHETHPSLAQISTRQVPSLQPIPGYGLDYPPRPPSLPFYNMQNQSYLVGSESIYPSSSGYVHQNPMTMSSHPIRRHPDYPVEPRIERQNAVHAAGSTNILFLYQCWVFNCLGMIWLRHDPDLWTVARDDTRHSSTEVHFSTDFGCLDTMDFRFRLRRKKSKQSPQLSPFASLKSISNEDLSNGSIYQRFFGPSADPSKFSPDAPSEQSPPAPPISPITPSITLRASRISNALRDAVRMLRLGGDGHHQQREEDTVTLEDANSSLPPSSGVASTAQPNLSASQTRLFRQQKRPMRGSGTMSAALGGVVKIGRRSKASTVSQDSGHCNTFEVTELDGMDSSSSLDNDHFLLSLESAVFTTTPTSSAVTTVVAPLYSFTFQDGDLGDGGSAGSGLLGGWRDGLLYPPLPPGSPVVGFAYLGLGGMDDEEKDEEVAKDDWRRRDEVKLRNREWWMD</sequence>
<organism evidence="4 5">
    <name type="scientific">Echinococcus canadensis</name>
    <dbReference type="NCBI Taxonomy" id="519352"/>
    <lineage>
        <taxon>Eukaryota</taxon>
        <taxon>Metazoa</taxon>
        <taxon>Spiralia</taxon>
        <taxon>Lophotrochozoa</taxon>
        <taxon>Platyhelminthes</taxon>
        <taxon>Cestoda</taxon>
        <taxon>Eucestoda</taxon>
        <taxon>Cyclophyllidea</taxon>
        <taxon>Taeniidae</taxon>
        <taxon>Echinococcus</taxon>
        <taxon>Echinococcus canadensis group</taxon>
    </lineage>
</organism>